<dbReference type="AlphaFoldDB" id="A0AAV1EIY2"/>
<accession>A0AAV1EIY2</accession>
<dbReference type="Proteomes" id="UP001178508">
    <property type="component" value="Chromosome 1"/>
</dbReference>
<proteinExistence type="predicted"/>
<gene>
    <name evidence="1" type="ORF">XNOV1_A029554</name>
</gene>
<reference evidence="1" key="1">
    <citation type="submission" date="2023-08" db="EMBL/GenBank/DDBJ databases">
        <authorList>
            <person name="Alioto T."/>
            <person name="Alioto T."/>
            <person name="Gomez Garrido J."/>
        </authorList>
    </citation>
    <scope>NUCLEOTIDE SEQUENCE</scope>
</reference>
<evidence type="ECO:0000313" key="1">
    <source>
        <dbReference type="EMBL" id="CAJ1048518.1"/>
    </source>
</evidence>
<sequence length="53" mass="6263">MDALALLEDLANGQIRLERVFQDREDFLAQYWVLAFCTRNIVGKIEQQKHKVE</sequence>
<organism evidence="1 2">
    <name type="scientific">Xyrichtys novacula</name>
    <name type="common">Pearly razorfish</name>
    <name type="synonym">Hemipteronotus novacula</name>
    <dbReference type="NCBI Taxonomy" id="13765"/>
    <lineage>
        <taxon>Eukaryota</taxon>
        <taxon>Metazoa</taxon>
        <taxon>Chordata</taxon>
        <taxon>Craniata</taxon>
        <taxon>Vertebrata</taxon>
        <taxon>Euteleostomi</taxon>
        <taxon>Actinopterygii</taxon>
        <taxon>Neopterygii</taxon>
        <taxon>Teleostei</taxon>
        <taxon>Neoteleostei</taxon>
        <taxon>Acanthomorphata</taxon>
        <taxon>Eupercaria</taxon>
        <taxon>Labriformes</taxon>
        <taxon>Labridae</taxon>
        <taxon>Xyrichtys</taxon>
    </lineage>
</organism>
<protein>
    <submittedName>
        <fullName evidence="1">Uncharacterized protein</fullName>
    </submittedName>
</protein>
<evidence type="ECO:0000313" key="2">
    <source>
        <dbReference type="Proteomes" id="UP001178508"/>
    </source>
</evidence>
<name>A0AAV1EIY2_XYRNO</name>
<keyword evidence="2" id="KW-1185">Reference proteome</keyword>
<dbReference type="EMBL" id="OY660864">
    <property type="protein sequence ID" value="CAJ1048518.1"/>
    <property type="molecule type" value="Genomic_DNA"/>
</dbReference>